<dbReference type="Pfam" id="PF13690">
    <property type="entry name" value="CheX"/>
    <property type="match status" value="1"/>
</dbReference>
<dbReference type="SUPFAM" id="SSF103039">
    <property type="entry name" value="CheC-like"/>
    <property type="match status" value="1"/>
</dbReference>
<feature type="domain" description="Chemotaxis phosphatase CheX-like" evidence="2">
    <location>
        <begin position="45"/>
        <end position="120"/>
    </location>
</feature>
<proteinExistence type="predicted"/>
<dbReference type="AlphaFoldDB" id="A0A7V1LK94"/>
<protein>
    <submittedName>
        <fullName evidence="3">Chemotaxis protein CheX</fullName>
    </submittedName>
</protein>
<evidence type="ECO:0000259" key="2">
    <source>
        <dbReference type="Pfam" id="PF13690"/>
    </source>
</evidence>
<reference evidence="3" key="1">
    <citation type="journal article" date="2020" name="mSystems">
        <title>Genome- and Community-Level Interaction Insights into Carbon Utilization and Element Cycling Functions of Hydrothermarchaeota in Hydrothermal Sediment.</title>
        <authorList>
            <person name="Zhou Z."/>
            <person name="Liu Y."/>
            <person name="Xu W."/>
            <person name="Pan J."/>
            <person name="Luo Z.H."/>
            <person name="Li M."/>
        </authorList>
    </citation>
    <scope>NUCLEOTIDE SEQUENCE [LARGE SCALE GENOMIC DNA]</scope>
    <source>
        <strain evidence="3">HyVt-456</strain>
    </source>
</reference>
<name>A0A7V1LK94_CALAY</name>
<dbReference type="InterPro" id="IPR028976">
    <property type="entry name" value="CheC-like_sf"/>
</dbReference>
<sequence length="156" mass="17602">MSFNIDAVGEELTDAVTEAFENMAFAEVESCEDVETLPSGIDAYCVTVDTLNPFKSKVAIIIDREASEELVMDMYGGDIEDVNEEIMNDALAEIGNTVVGRFLSRVVDEGQEFSLGFPECELYDGARYNRQKNDHTRLYDLDLDDYHIYCILESRN</sequence>
<dbReference type="EMBL" id="DRLD01000066">
    <property type="protein sequence ID" value="HED09498.1"/>
    <property type="molecule type" value="Genomic_DNA"/>
</dbReference>
<gene>
    <name evidence="3" type="ORF">ENJ10_02320</name>
</gene>
<dbReference type="Proteomes" id="UP000886005">
    <property type="component" value="Unassembled WGS sequence"/>
</dbReference>
<accession>A0A7V1LK94</accession>
<dbReference type="GO" id="GO:0006935">
    <property type="term" value="P:chemotaxis"/>
    <property type="evidence" value="ECO:0007669"/>
    <property type="project" value="UniProtKB-KW"/>
</dbReference>
<comment type="caution">
    <text evidence="3">The sequence shown here is derived from an EMBL/GenBank/DDBJ whole genome shotgun (WGS) entry which is preliminary data.</text>
</comment>
<keyword evidence="1" id="KW-0145">Chemotaxis</keyword>
<organism evidence="3">
    <name type="scientific">Caldithrix abyssi</name>
    <dbReference type="NCBI Taxonomy" id="187145"/>
    <lineage>
        <taxon>Bacteria</taxon>
        <taxon>Pseudomonadati</taxon>
        <taxon>Calditrichota</taxon>
        <taxon>Calditrichia</taxon>
        <taxon>Calditrichales</taxon>
        <taxon>Calditrichaceae</taxon>
        <taxon>Caldithrix</taxon>
    </lineage>
</organism>
<dbReference type="InterPro" id="IPR028051">
    <property type="entry name" value="CheX-like_dom"/>
</dbReference>
<evidence type="ECO:0000313" key="3">
    <source>
        <dbReference type="EMBL" id="HED09498.1"/>
    </source>
</evidence>
<dbReference type="Gene3D" id="3.40.1550.10">
    <property type="entry name" value="CheC-like"/>
    <property type="match status" value="1"/>
</dbReference>
<evidence type="ECO:0000256" key="1">
    <source>
        <dbReference type="ARBA" id="ARBA00022500"/>
    </source>
</evidence>